<evidence type="ECO:0000313" key="2">
    <source>
        <dbReference type="Proteomes" id="UP000228484"/>
    </source>
</evidence>
<dbReference type="RefSeq" id="WP_099683203.1">
    <property type="nucleotide sequence ID" value="NZ_NWUW01000001.1"/>
</dbReference>
<accession>A0A2G6QK65</accession>
<comment type="caution">
    <text evidence="1">The sequence shown here is derived from an EMBL/GenBank/DDBJ whole genome shotgun (WGS) entry which is preliminary data.</text>
</comment>
<dbReference type="AlphaFoldDB" id="A0A2G6QK65"/>
<protein>
    <submittedName>
        <fullName evidence="1">Uncharacterized protein</fullName>
    </submittedName>
</protein>
<gene>
    <name evidence="1" type="ORF">CO726_02630</name>
</gene>
<name>A0A2G6QK65_9BACI</name>
<proteinExistence type="predicted"/>
<reference evidence="1 2" key="1">
    <citation type="submission" date="2017-09" db="EMBL/GenBank/DDBJ databases">
        <title>Biocontrol bacteria screening and application from spent mushroom substrate.</title>
        <authorList>
            <person name="Sun X."/>
        </authorList>
    </citation>
    <scope>NUCLEOTIDE SEQUENCE [LARGE SCALE GENOMIC DNA]</scope>
    <source>
        <strain evidence="1 2">100374</strain>
    </source>
</reference>
<organism evidence="1 2">
    <name type="scientific">Bacillus fungorum</name>
    <dbReference type="NCBI Taxonomy" id="2039284"/>
    <lineage>
        <taxon>Bacteria</taxon>
        <taxon>Bacillati</taxon>
        <taxon>Bacillota</taxon>
        <taxon>Bacilli</taxon>
        <taxon>Bacillales</taxon>
        <taxon>Bacillaceae</taxon>
        <taxon>Bacillus</taxon>
    </lineage>
</organism>
<evidence type="ECO:0000313" key="1">
    <source>
        <dbReference type="EMBL" id="PIE97218.1"/>
    </source>
</evidence>
<dbReference type="Proteomes" id="UP000228484">
    <property type="component" value="Unassembled WGS sequence"/>
</dbReference>
<dbReference type="EMBL" id="NWUW01000001">
    <property type="protein sequence ID" value="PIE97218.1"/>
    <property type="molecule type" value="Genomic_DNA"/>
</dbReference>
<keyword evidence="2" id="KW-1185">Reference proteome</keyword>
<sequence length="101" mass="11864">MMKVFKMNDCDWVCAETEEQAKEFYKNECGFEDDEVNEYFEGEVSLNTMMHVDADDLPEEELTKCQQMTKYGDTLLILKPFKWVIEHENITSPCVIASTEY</sequence>